<name>A0A6L8V0P6_9BACL</name>
<comment type="caution">
    <text evidence="9">The sequence shown here is derived from an EMBL/GenBank/DDBJ whole genome shotgun (WGS) entry which is preliminary data.</text>
</comment>
<feature type="transmembrane region" description="Helical" evidence="7">
    <location>
        <begin position="89"/>
        <end position="108"/>
    </location>
</feature>
<gene>
    <name evidence="9" type="ORF">GQF01_18065</name>
</gene>
<keyword evidence="3" id="KW-1003">Cell membrane</keyword>
<evidence type="ECO:0000256" key="6">
    <source>
        <dbReference type="ARBA" id="ARBA00023136"/>
    </source>
</evidence>
<evidence type="ECO:0000256" key="2">
    <source>
        <dbReference type="ARBA" id="ARBA00022448"/>
    </source>
</evidence>
<evidence type="ECO:0000256" key="5">
    <source>
        <dbReference type="ARBA" id="ARBA00022989"/>
    </source>
</evidence>
<keyword evidence="2 7" id="KW-0813">Transport</keyword>
<dbReference type="Pfam" id="PF00528">
    <property type="entry name" value="BPD_transp_1"/>
    <property type="match status" value="1"/>
</dbReference>
<dbReference type="PANTHER" id="PTHR43744:SF12">
    <property type="entry name" value="ABC TRANSPORTER PERMEASE PROTEIN MG189-RELATED"/>
    <property type="match status" value="1"/>
</dbReference>
<keyword evidence="6 7" id="KW-0472">Membrane</keyword>
<keyword evidence="4 7" id="KW-0812">Transmembrane</keyword>
<reference evidence="9 10" key="1">
    <citation type="submission" date="2019-12" db="EMBL/GenBank/DDBJ databases">
        <title>Paenibacillus sp. nov. sp. isolated from soil.</title>
        <authorList>
            <person name="Kim J."/>
            <person name="Jeong S.E."/>
            <person name="Jung H.S."/>
            <person name="Jeon C.O."/>
        </authorList>
    </citation>
    <scope>NUCLEOTIDE SEQUENCE [LARGE SCALE GENOMIC DNA]</scope>
    <source>
        <strain evidence="9 10">5J-6</strain>
    </source>
</reference>
<dbReference type="GO" id="GO:0005886">
    <property type="term" value="C:plasma membrane"/>
    <property type="evidence" value="ECO:0007669"/>
    <property type="project" value="UniProtKB-SubCell"/>
</dbReference>
<feature type="transmembrane region" description="Helical" evidence="7">
    <location>
        <begin position="120"/>
        <end position="145"/>
    </location>
</feature>
<feature type="transmembrane region" description="Helical" evidence="7">
    <location>
        <begin position="193"/>
        <end position="216"/>
    </location>
</feature>
<dbReference type="Gene3D" id="1.10.3720.10">
    <property type="entry name" value="MetI-like"/>
    <property type="match status" value="1"/>
</dbReference>
<comment type="subcellular location">
    <subcellularLocation>
        <location evidence="1 7">Cell membrane</location>
        <topology evidence="1 7">Multi-pass membrane protein</topology>
    </subcellularLocation>
</comment>
<feature type="transmembrane region" description="Helical" evidence="7">
    <location>
        <begin position="250"/>
        <end position="272"/>
    </location>
</feature>
<accession>A0A6L8V0P6</accession>
<sequence>MGELLKRRRNTTMDKNQKLKKTLLTLVMLVVGILFMSPFLWMISASMKPEADVFAYPIQWIPQHWNVIENYKAVWETKFSLYYWNSIKVSVLTTALSVLLSSMAAYAFSKIKFRGRGALFVLILAIYMIPSQAILVPQFLLFRWIGLFDSHFGLILLGSFSVLGTFMLRQFYLGIHDEYMESARIDGAGHIRIFWSICTPLVRPAIATYAILRFIWTWNDYQNPLIFLRTKDLFTLPLGIRSFADLNGEFYSLIMAASVSAIVPLLIIFIIGQKQVIEGISMGGVKG</sequence>
<dbReference type="EMBL" id="WTUZ01000020">
    <property type="protein sequence ID" value="MZQ84023.1"/>
    <property type="molecule type" value="Genomic_DNA"/>
</dbReference>
<dbReference type="InterPro" id="IPR000515">
    <property type="entry name" value="MetI-like"/>
</dbReference>
<keyword evidence="5 7" id="KW-1133">Transmembrane helix</keyword>
<comment type="similarity">
    <text evidence="7">Belongs to the binding-protein-dependent transport system permease family.</text>
</comment>
<feature type="transmembrane region" description="Helical" evidence="7">
    <location>
        <begin position="21"/>
        <end position="43"/>
    </location>
</feature>
<proteinExistence type="inferred from homology"/>
<evidence type="ECO:0000313" key="10">
    <source>
        <dbReference type="Proteomes" id="UP000481087"/>
    </source>
</evidence>
<protein>
    <submittedName>
        <fullName evidence="9">ABC transporter permease subunit</fullName>
    </submittedName>
</protein>
<dbReference type="Proteomes" id="UP000481087">
    <property type="component" value="Unassembled WGS sequence"/>
</dbReference>
<dbReference type="InterPro" id="IPR035906">
    <property type="entry name" value="MetI-like_sf"/>
</dbReference>
<dbReference type="SUPFAM" id="SSF161098">
    <property type="entry name" value="MetI-like"/>
    <property type="match status" value="1"/>
</dbReference>
<evidence type="ECO:0000259" key="8">
    <source>
        <dbReference type="PROSITE" id="PS50928"/>
    </source>
</evidence>
<organism evidence="9 10">
    <name type="scientific">Paenibacillus silvestris</name>
    <dbReference type="NCBI Taxonomy" id="2606219"/>
    <lineage>
        <taxon>Bacteria</taxon>
        <taxon>Bacillati</taxon>
        <taxon>Bacillota</taxon>
        <taxon>Bacilli</taxon>
        <taxon>Bacillales</taxon>
        <taxon>Paenibacillaceae</taxon>
        <taxon>Paenibacillus</taxon>
    </lineage>
</organism>
<evidence type="ECO:0000256" key="7">
    <source>
        <dbReference type="RuleBase" id="RU363032"/>
    </source>
</evidence>
<dbReference type="PROSITE" id="PS50928">
    <property type="entry name" value="ABC_TM1"/>
    <property type="match status" value="1"/>
</dbReference>
<feature type="transmembrane region" description="Helical" evidence="7">
    <location>
        <begin position="151"/>
        <end position="172"/>
    </location>
</feature>
<evidence type="ECO:0000256" key="3">
    <source>
        <dbReference type="ARBA" id="ARBA00022475"/>
    </source>
</evidence>
<dbReference type="PANTHER" id="PTHR43744">
    <property type="entry name" value="ABC TRANSPORTER PERMEASE PROTEIN MG189-RELATED-RELATED"/>
    <property type="match status" value="1"/>
</dbReference>
<evidence type="ECO:0000313" key="9">
    <source>
        <dbReference type="EMBL" id="MZQ84023.1"/>
    </source>
</evidence>
<evidence type="ECO:0000256" key="1">
    <source>
        <dbReference type="ARBA" id="ARBA00004651"/>
    </source>
</evidence>
<dbReference type="GO" id="GO:0055085">
    <property type="term" value="P:transmembrane transport"/>
    <property type="evidence" value="ECO:0007669"/>
    <property type="project" value="InterPro"/>
</dbReference>
<dbReference type="AlphaFoldDB" id="A0A6L8V0P6"/>
<dbReference type="CDD" id="cd06261">
    <property type="entry name" value="TM_PBP2"/>
    <property type="match status" value="1"/>
</dbReference>
<evidence type="ECO:0000256" key="4">
    <source>
        <dbReference type="ARBA" id="ARBA00022692"/>
    </source>
</evidence>
<feature type="domain" description="ABC transmembrane type-1" evidence="8">
    <location>
        <begin position="83"/>
        <end position="272"/>
    </location>
</feature>
<keyword evidence="10" id="KW-1185">Reference proteome</keyword>